<accession>A0A2U1ARD2</accession>
<dbReference type="GeneID" id="78296120"/>
<evidence type="ECO:0000313" key="3">
    <source>
        <dbReference type="Proteomes" id="UP000245959"/>
    </source>
</evidence>
<evidence type="ECO:0000313" key="2">
    <source>
        <dbReference type="EMBL" id="PVY38958.1"/>
    </source>
</evidence>
<dbReference type="SUPFAM" id="SSF46955">
    <property type="entry name" value="Putative DNA-binding domain"/>
    <property type="match status" value="1"/>
</dbReference>
<evidence type="ECO:0000259" key="1">
    <source>
        <dbReference type="Pfam" id="PF12728"/>
    </source>
</evidence>
<proteinExistence type="predicted"/>
<dbReference type="InterPro" id="IPR009061">
    <property type="entry name" value="DNA-bd_dom_put_sf"/>
</dbReference>
<protein>
    <submittedName>
        <fullName evidence="2">Excisionase family DNA binding protein</fullName>
    </submittedName>
</protein>
<name>A0A2U1ARD2_9BACT</name>
<dbReference type="RefSeq" id="WP_165833077.1">
    <property type="nucleotide sequence ID" value="NZ_CABMMC010000013.1"/>
</dbReference>
<keyword evidence="3" id="KW-1185">Reference proteome</keyword>
<dbReference type="Pfam" id="PF12728">
    <property type="entry name" value="HTH_17"/>
    <property type="match status" value="1"/>
</dbReference>
<dbReference type="EMBL" id="QEKH01000023">
    <property type="protein sequence ID" value="PVY38958.1"/>
    <property type="molecule type" value="Genomic_DNA"/>
</dbReference>
<sequence>MRIQNQSHAIVLNTAVNLLREHYPGLTSEQLHATLSHSEIQGSVQKKLTRRECAGLLGVSVNSVNRYIKNGKLKAVNISPRLVRIDPESVRELLNHGIPEDEIIVPQCHGKEAAR</sequence>
<feature type="domain" description="Helix-turn-helix" evidence="1">
    <location>
        <begin position="48"/>
        <end position="95"/>
    </location>
</feature>
<dbReference type="InterPro" id="IPR041657">
    <property type="entry name" value="HTH_17"/>
</dbReference>
<reference evidence="2 3" key="1">
    <citation type="submission" date="2018-04" db="EMBL/GenBank/DDBJ databases">
        <title>Genomic Encyclopedia of Type Strains, Phase IV (KMG-IV): sequencing the most valuable type-strain genomes for metagenomic binning, comparative biology and taxonomic classification.</title>
        <authorList>
            <person name="Goeker M."/>
        </authorList>
    </citation>
    <scope>NUCLEOTIDE SEQUENCE [LARGE SCALE GENOMIC DNA]</scope>
    <source>
        <strain evidence="2 3">DSM 14823</strain>
    </source>
</reference>
<dbReference type="AlphaFoldDB" id="A0A2U1ARD2"/>
<organism evidence="2 3">
    <name type="scientific">Victivallis vadensis</name>
    <dbReference type="NCBI Taxonomy" id="172901"/>
    <lineage>
        <taxon>Bacteria</taxon>
        <taxon>Pseudomonadati</taxon>
        <taxon>Lentisphaerota</taxon>
        <taxon>Lentisphaeria</taxon>
        <taxon>Victivallales</taxon>
        <taxon>Victivallaceae</taxon>
        <taxon>Victivallis</taxon>
    </lineage>
</organism>
<dbReference type="Proteomes" id="UP000245959">
    <property type="component" value="Unassembled WGS sequence"/>
</dbReference>
<gene>
    <name evidence="2" type="ORF">C8D82_12310</name>
</gene>
<comment type="caution">
    <text evidence="2">The sequence shown here is derived from an EMBL/GenBank/DDBJ whole genome shotgun (WGS) entry which is preliminary data.</text>
</comment>